<evidence type="ECO:0000313" key="2">
    <source>
        <dbReference type="Proteomes" id="UP000886520"/>
    </source>
</evidence>
<name>A0A9D4UD61_ADICA</name>
<keyword evidence="2" id="KW-1185">Reference proteome</keyword>
<gene>
    <name evidence="1" type="ORF">GOP47_0019779</name>
</gene>
<dbReference type="Proteomes" id="UP000886520">
    <property type="component" value="Chromosome 19"/>
</dbReference>
<organism evidence="1 2">
    <name type="scientific">Adiantum capillus-veneris</name>
    <name type="common">Maidenhair fern</name>
    <dbReference type="NCBI Taxonomy" id="13818"/>
    <lineage>
        <taxon>Eukaryota</taxon>
        <taxon>Viridiplantae</taxon>
        <taxon>Streptophyta</taxon>
        <taxon>Embryophyta</taxon>
        <taxon>Tracheophyta</taxon>
        <taxon>Polypodiopsida</taxon>
        <taxon>Polypodiidae</taxon>
        <taxon>Polypodiales</taxon>
        <taxon>Pteridineae</taxon>
        <taxon>Pteridaceae</taxon>
        <taxon>Vittarioideae</taxon>
        <taxon>Adiantum</taxon>
    </lineage>
</organism>
<comment type="caution">
    <text evidence="1">The sequence shown here is derived from an EMBL/GenBank/DDBJ whole genome shotgun (WGS) entry which is preliminary data.</text>
</comment>
<sequence>MVCQFWEKSFFLALGHTTYLARQFDQNYTTPLHKNYVAMAKTEWHVCVGDDIRDSVTSVERMGLQEENTCNITMPVCHRKL</sequence>
<protein>
    <submittedName>
        <fullName evidence="1">Uncharacterized protein</fullName>
    </submittedName>
</protein>
<accession>A0A9D4UD61</accession>
<reference evidence="1" key="1">
    <citation type="submission" date="2021-01" db="EMBL/GenBank/DDBJ databases">
        <title>Adiantum capillus-veneris genome.</title>
        <authorList>
            <person name="Fang Y."/>
            <person name="Liao Q."/>
        </authorList>
    </citation>
    <scope>NUCLEOTIDE SEQUENCE</scope>
    <source>
        <strain evidence="1">H3</strain>
        <tissue evidence="1">Leaf</tissue>
    </source>
</reference>
<dbReference type="EMBL" id="JABFUD020000019">
    <property type="protein sequence ID" value="KAI5065084.1"/>
    <property type="molecule type" value="Genomic_DNA"/>
</dbReference>
<proteinExistence type="predicted"/>
<evidence type="ECO:0000313" key="1">
    <source>
        <dbReference type="EMBL" id="KAI5065084.1"/>
    </source>
</evidence>
<dbReference type="AlphaFoldDB" id="A0A9D4UD61"/>